<name>A0A858RMW6_9BACT</name>
<keyword evidence="4" id="KW-1185">Reference proteome</keyword>
<evidence type="ECO:0000256" key="1">
    <source>
        <dbReference type="SAM" id="MobiDB-lite"/>
    </source>
</evidence>
<evidence type="ECO:0000256" key="2">
    <source>
        <dbReference type="SAM" id="Phobius"/>
    </source>
</evidence>
<reference evidence="3 4" key="1">
    <citation type="submission" date="2020-04" db="EMBL/GenBank/DDBJ databases">
        <title>Luteolibacter sp. G-1-1-1 isolated from soil.</title>
        <authorList>
            <person name="Dahal R.H."/>
        </authorList>
    </citation>
    <scope>NUCLEOTIDE SEQUENCE [LARGE SCALE GENOMIC DNA]</scope>
    <source>
        <strain evidence="3 4">G-1-1-1</strain>
    </source>
</reference>
<feature type="transmembrane region" description="Helical" evidence="2">
    <location>
        <begin position="467"/>
        <end position="488"/>
    </location>
</feature>
<feature type="transmembrane region" description="Helical" evidence="2">
    <location>
        <begin position="370"/>
        <end position="392"/>
    </location>
</feature>
<keyword evidence="2" id="KW-0812">Transmembrane</keyword>
<proteinExistence type="predicted"/>
<dbReference type="RefSeq" id="WP_169457233.1">
    <property type="nucleotide sequence ID" value="NZ_CP051774.1"/>
</dbReference>
<accession>A0A858RMW6</accession>
<feature type="transmembrane region" description="Helical" evidence="2">
    <location>
        <begin position="399"/>
        <end position="421"/>
    </location>
</feature>
<dbReference type="KEGG" id="luo:HHL09_24190"/>
<feature type="transmembrane region" description="Helical" evidence="2">
    <location>
        <begin position="270"/>
        <end position="288"/>
    </location>
</feature>
<evidence type="ECO:0000313" key="3">
    <source>
        <dbReference type="EMBL" id="QJE98746.1"/>
    </source>
</evidence>
<sequence length="520" mass="55451">MSSSAATTPVATPPPAGPPPMAGKIDDFSDKLSPMLVKELRQGLRAKTFVVVFLALQGLLTFVLLIAMGAASSADGGSVVSSVIFFFYSLAVLVVQPLRGIGTLQNEIRGNTIDLMVLTRMGTWRIVLGKWVAIVSQSALLLAAIAPYLILRYFFGRMELFAELLLMMLVFLGSAVFTALTVGLSALPSILVRGLLPLFIAVWLGGCTIAIIFDNELKRMIDFCTLNQPGSALALIAGVVAAVYGGWSALALGASAIAPMAENHSSIRRIVSLGAVLVVGMVGYFGNFDRETTGPLLLLFAAPAVAIALTEPMNLLPPIVRPFLRLGGMGRIAGRILYPGWAPGVIYTGLLLLVAIACVLIGRASSDGKLSIFLISALGTLLFPAVVLRIFSAKVKNPLAFYLLIMAITIAIAAGIVIGTIESDEDHWVWFFSWIPPVQVVLGSVVSEQFSRDLTAGKVSGLPDFSTIYRIGIATAAICYAFLLTSAFKNFFRIREVEQDALATPDTTVSESTRTHLQQP</sequence>
<feature type="transmembrane region" description="Helical" evidence="2">
    <location>
        <begin position="336"/>
        <end position="364"/>
    </location>
</feature>
<feature type="transmembrane region" description="Helical" evidence="2">
    <location>
        <begin position="161"/>
        <end position="187"/>
    </location>
</feature>
<organism evidence="3 4">
    <name type="scientific">Luteolibacter luteus</name>
    <dbReference type="NCBI Taxonomy" id="2728835"/>
    <lineage>
        <taxon>Bacteria</taxon>
        <taxon>Pseudomonadati</taxon>
        <taxon>Verrucomicrobiota</taxon>
        <taxon>Verrucomicrobiia</taxon>
        <taxon>Verrucomicrobiales</taxon>
        <taxon>Verrucomicrobiaceae</taxon>
        <taxon>Luteolibacter</taxon>
    </lineage>
</organism>
<dbReference type="Proteomes" id="UP000501812">
    <property type="component" value="Chromosome"/>
</dbReference>
<dbReference type="EMBL" id="CP051774">
    <property type="protein sequence ID" value="QJE98746.1"/>
    <property type="molecule type" value="Genomic_DNA"/>
</dbReference>
<keyword evidence="2" id="KW-1133">Transmembrane helix</keyword>
<protein>
    <submittedName>
        <fullName evidence="3">Uncharacterized protein</fullName>
    </submittedName>
</protein>
<feature type="transmembrane region" description="Helical" evidence="2">
    <location>
        <begin position="294"/>
        <end position="316"/>
    </location>
</feature>
<feature type="compositionally biased region" description="Pro residues" evidence="1">
    <location>
        <begin position="11"/>
        <end position="21"/>
    </location>
</feature>
<feature type="transmembrane region" description="Helical" evidence="2">
    <location>
        <begin position="194"/>
        <end position="213"/>
    </location>
</feature>
<feature type="transmembrane region" description="Helical" evidence="2">
    <location>
        <begin position="233"/>
        <end position="258"/>
    </location>
</feature>
<dbReference type="AlphaFoldDB" id="A0A858RMW6"/>
<feature type="region of interest" description="Disordered" evidence="1">
    <location>
        <begin position="1"/>
        <end position="24"/>
    </location>
</feature>
<feature type="transmembrane region" description="Helical" evidence="2">
    <location>
        <begin position="131"/>
        <end position="155"/>
    </location>
</feature>
<feature type="transmembrane region" description="Helical" evidence="2">
    <location>
        <begin position="77"/>
        <end position="95"/>
    </location>
</feature>
<gene>
    <name evidence="3" type="ORF">HHL09_24190</name>
</gene>
<feature type="compositionally biased region" description="Low complexity" evidence="1">
    <location>
        <begin position="1"/>
        <end position="10"/>
    </location>
</feature>
<evidence type="ECO:0000313" key="4">
    <source>
        <dbReference type="Proteomes" id="UP000501812"/>
    </source>
</evidence>
<keyword evidence="2" id="KW-0472">Membrane</keyword>
<feature type="transmembrane region" description="Helical" evidence="2">
    <location>
        <begin position="48"/>
        <end position="71"/>
    </location>
</feature>